<dbReference type="Proteomes" id="UP000528964">
    <property type="component" value="Unassembled WGS sequence"/>
</dbReference>
<dbReference type="Gene3D" id="1.10.3090.10">
    <property type="entry name" value="cca-adding enzyme, domain 2"/>
    <property type="match status" value="1"/>
</dbReference>
<dbReference type="EC" id="2.7.7.19" evidence="11"/>
<keyword evidence="12" id="KW-1185">Reference proteome</keyword>
<dbReference type="GO" id="GO:0000166">
    <property type="term" value="F:nucleotide binding"/>
    <property type="evidence" value="ECO:0007669"/>
    <property type="project" value="UniProtKB-KW"/>
</dbReference>
<evidence type="ECO:0000256" key="7">
    <source>
        <dbReference type="ARBA" id="ARBA00022842"/>
    </source>
</evidence>
<dbReference type="SUPFAM" id="SSF81891">
    <property type="entry name" value="Poly A polymerase C-terminal region-like"/>
    <property type="match status" value="1"/>
</dbReference>
<dbReference type="RefSeq" id="WP_183393409.1">
    <property type="nucleotide sequence ID" value="NZ_JACIDR010000001.1"/>
</dbReference>
<proteinExistence type="inferred from homology"/>
<dbReference type="CDD" id="cd05398">
    <property type="entry name" value="NT_ClassII-CCAase"/>
    <property type="match status" value="1"/>
</dbReference>
<evidence type="ECO:0000259" key="9">
    <source>
        <dbReference type="Pfam" id="PF01743"/>
    </source>
</evidence>
<dbReference type="GO" id="GO:1990817">
    <property type="term" value="F:poly(A) RNA polymerase activity"/>
    <property type="evidence" value="ECO:0007669"/>
    <property type="project" value="UniProtKB-EC"/>
</dbReference>
<evidence type="ECO:0000256" key="3">
    <source>
        <dbReference type="ARBA" id="ARBA00022694"/>
    </source>
</evidence>
<dbReference type="Pfam" id="PF01743">
    <property type="entry name" value="PolyA_pol"/>
    <property type="match status" value="1"/>
</dbReference>
<keyword evidence="6" id="KW-0547">Nucleotide-binding</keyword>
<dbReference type="InterPro" id="IPR002646">
    <property type="entry name" value="PolA_pol_head_dom"/>
</dbReference>
<dbReference type="AlphaFoldDB" id="A0A7W6GE56"/>
<dbReference type="SUPFAM" id="SSF81301">
    <property type="entry name" value="Nucleotidyltransferase"/>
    <property type="match status" value="1"/>
</dbReference>
<dbReference type="PANTHER" id="PTHR46173">
    <property type="entry name" value="CCA TRNA NUCLEOTIDYLTRANSFERASE 1, MITOCHONDRIAL"/>
    <property type="match status" value="1"/>
</dbReference>
<comment type="similarity">
    <text evidence="8">Belongs to the tRNA nucleotidyltransferase/poly(A) polymerase family.</text>
</comment>
<evidence type="ECO:0000256" key="8">
    <source>
        <dbReference type="RuleBase" id="RU003953"/>
    </source>
</evidence>
<sequence>MTERRGRIADLAWLTSRPLAGLLAALDSDGEEARVSGGAVRDALLGDAPGDVDVATTATPQVVLARAADRGWKTVPTGLAHGTVTVIVDGTPFEVTTLRRDVATDGRRAVVAFTRDWAEDAQRRDLTINGLYLDRSGVVHDHVGGLADLKARRVRFIGSACERIREDYLRILRFFRFHARYAEGAPDPDGLLASVRQREGLVSLSRERVRAELLKLLVARRAAETIAVMAQAGLLAPLIGGAYRLARLDRLTRLDARAPDALLRLAALSQFVSEDAERLRSRLRLSNAEAERLEKIGDMIPALSPDGDEAAARRLLYREGAEAYRDRVRLAWADAGKEPGDWRWAMLLTLPDRWKAPPLPFSAADLFDRGVPPGPRMGRALRAAERAWIAADFPDGATAVAQVLEFALGEVGEL</sequence>
<accession>A0A7W6GE56</accession>
<dbReference type="Pfam" id="PF12627">
    <property type="entry name" value="PolyA_pol_RNAbd"/>
    <property type="match status" value="1"/>
</dbReference>
<evidence type="ECO:0000256" key="4">
    <source>
        <dbReference type="ARBA" id="ARBA00022695"/>
    </source>
</evidence>
<keyword evidence="7" id="KW-0460">Magnesium</keyword>
<evidence type="ECO:0000256" key="2">
    <source>
        <dbReference type="ARBA" id="ARBA00022679"/>
    </source>
</evidence>
<keyword evidence="5" id="KW-0479">Metal-binding</keyword>
<reference evidence="11 12" key="1">
    <citation type="submission" date="2020-08" db="EMBL/GenBank/DDBJ databases">
        <title>Genomic Encyclopedia of Type Strains, Phase IV (KMG-IV): sequencing the most valuable type-strain genomes for metagenomic binning, comparative biology and taxonomic classification.</title>
        <authorList>
            <person name="Goeker M."/>
        </authorList>
    </citation>
    <scope>NUCLEOTIDE SEQUENCE [LARGE SCALE GENOMIC DNA]</scope>
    <source>
        <strain evidence="11 12">DSM 25481</strain>
    </source>
</reference>
<protein>
    <submittedName>
        <fullName evidence="11">Poly(A) polymerase</fullName>
        <ecNumber evidence="11">2.7.7.19</ecNumber>
    </submittedName>
</protein>
<dbReference type="GO" id="GO:0046872">
    <property type="term" value="F:metal ion binding"/>
    <property type="evidence" value="ECO:0007669"/>
    <property type="project" value="UniProtKB-KW"/>
</dbReference>
<evidence type="ECO:0000256" key="5">
    <source>
        <dbReference type="ARBA" id="ARBA00022723"/>
    </source>
</evidence>
<comment type="caution">
    <text evidence="11">The sequence shown here is derived from an EMBL/GenBank/DDBJ whole genome shotgun (WGS) entry which is preliminary data.</text>
</comment>
<evidence type="ECO:0000313" key="11">
    <source>
        <dbReference type="EMBL" id="MBB3971537.1"/>
    </source>
</evidence>
<dbReference type="EMBL" id="JACIDR010000001">
    <property type="protein sequence ID" value="MBB3971537.1"/>
    <property type="molecule type" value="Genomic_DNA"/>
</dbReference>
<evidence type="ECO:0000256" key="6">
    <source>
        <dbReference type="ARBA" id="ARBA00022741"/>
    </source>
</evidence>
<keyword evidence="4 11" id="KW-0548">Nucleotidyltransferase</keyword>
<organism evidence="11 12">
    <name type="scientific">Hansschlegelia beijingensis</name>
    <dbReference type="NCBI Taxonomy" id="1133344"/>
    <lineage>
        <taxon>Bacteria</taxon>
        <taxon>Pseudomonadati</taxon>
        <taxon>Pseudomonadota</taxon>
        <taxon>Alphaproteobacteria</taxon>
        <taxon>Hyphomicrobiales</taxon>
        <taxon>Methylopilaceae</taxon>
        <taxon>Hansschlegelia</taxon>
    </lineage>
</organism>
<feature type="domain" description="tRNA nucleotidyltransferase/poly(A) polymerase RNA and SrmB- binding" evidence="10">
    <location>
        <begin position="199"/>
        <end position="238"/>
    </location>
</feature>
<keyword evidence="8" id="KW-0694">RNA-binding</keyword>
<dbReference type="InterPro" id="IPR050264">
    <property type="entry name" value="Bact_CCA-adding_enz_type3_sf"/>
</dbReference>
<dbReference type="GO" id="GO:0000049">
    <property type="term" value="F:tRNA binding"/>
    <property type="evidence" value="ECO:0007669"/>
    <property type="project" value="TreeGrafter"/>
</dbReference>
<comment type="cofactor">
    <cofactor evidence="1">
        <name>Mg(2+)</name>
        <dbReference type="ChEBI" id="CHEBI:18420"/>
    </cofactor>
</comment>
<gene>
    <name evidence="11" type="ORF">GGR24_000170</name>
</gene>
<dbReference type="GO" id="GO:0008033">
    <property type="term" value="P:tRNA processing"/>
    <property type="evidence" value="ECO:0007669"/>
    <property type="project" value="UniProtKB-KW"/>
</dbReference>
<dbReference type="InterPro" id="IPR043519">
    <property type="entry name" value="NT_sf"/>
</dbReference>
<evidence type="ECO:0000256" key="1">
    <source>
        <dbReference type="ARBA" id="ARBA00001946"/>
    </source>
</evidence>
<evidence type="ECO:0000313" key="12">
    <source>
        <dbReference type="Proteomes" id="UP000528964"/>
    </source>
</evidence>
<dbReference type="Gene3D" id="3.30.460.10">
    <property type="entry name" value="Beta Polymerase, domain 2"/>
    <property type="match status" value="1"/>
</dbReference>
<evidence type="ECO:0000259" key="10">
    <source>
        <dbReference type="Pfam" id="PF12627"/>
    </source>
</evidence>
<name>A0A7W6GE56_9HYPH</name>
<keyword evidence="3" id="KW-0819">tRNA processing</keyword>
<dbReference type="InterPro" id="IPR032828">
    <property type="entry name" value="PolyA_RNA-bd"/>
</dbReference>
<dbReference type="PANTHER" id="PTHR46173:SF1">
    <property type="entry name" value="CCA TRNA NUCLEOTIDYLTRANSFERASE 1, MITOCHONDRIAL"/>
    <property type="match status" value="1"/>
</dbReference>
<keyword evidence="2 8" id="KW-0808">Transferase</keyword>
<feature type="domain" description="Poly A polymerase head" evidence="9">
    <location>
        <begin position="34"/>
        <end position="155"/>
    </location>
</feature>